<dbReference type="PANTHER" id="PTHR11783">
    <property type="entry name" value="SULFOTRANSFERASE SULT"/>
    <property type="match status" value="1"/>
</dbReference>
<keyword evidence="4" id="KW-1185">Reference proteome</keyword>
<dbReference type="Proteomes" id="UP000694941">
    <property type="component" value="Unplaced"/>
</dbReference>
<dbReference type="GeneID" id="106471762"/>
<reference evidence="5" key="1">
    <citation type="submission" date="2025-08" db="UniProtKB">
        <authorList>
            <consortium name="RefSeq"/>
        </authorList>
    </citation>
    <scope>IDENTIFICATION</scope>
    <source>
        <tissue evidence="5">Muscle</tissue>
    </source>
</reference>
<sequence length="324" mass="38110">MKKPQNEIVPVYQVINGRKYPRILPRHILLDALNYTPEKGDIFIASYPKSGMTWMQHIVLLILNNGKQHQDHMEFIRKTPFLDAMGSQAIREMPKPGPIKTHFPFHLVPYSSEAKYIYVARNPKDNCVSYFHHHLMFPMYRFQNGTFNTFFELFVTGETISGDYFDNLMSWYPHRGDHNVLFVTYEEMKTNIREVVLKVAGFLHEECLEMLKADEELLQRILYYTSFDYMKKTVNRDLESFFKTNPLKFLMGSTPPGLRAGILNAIRLGDLKTPDKPNFIRKGIVGDWKNYMTEDQSKRLDEKFLKVTQGTDLPQLWKEYMQLT</sequence>
<feature type="domain" description="Sulfotransferase" evidence="3">
    <location>
        <begin position="275"/>
        <end position="310"/>
    </location>
</feature>
<proteinExistence type="inferred from homology"/>
<dbReference type="InterPro" id="IPR027417">
    <property type="entry name" value="P-loop_NTPase"/>
</dbReference>
<dbReference type="InterPro" id="IPR000863">
    <property type="entry name" value="Sulfotransferase_dom"/>
</dbReference>
<gene>
    <name evidence="5" type="primary">LOC106471762</name>
</gene>
<evidence type="ECO:0000313" key="4">
    <source>
        <dbReference type="Proteomes" id="UP000694941"/>
    </source>
</evidence>
<dbReference type="Pfam" id="PF00685">
    <property type="entry name" value="Sulfotransfer_1"/>
    <property type="match status" value="2"/>
</dbReference>
<evidence type="ECO:0000256" key="1">
    <source>
        <dbReference type="ARBA" id="ARBA00005771"/>
    </source>
</evidence>
<evidence type="ECO:0000313" key="5">
    <source>
        <dbReference type="RefSeq" id="XP_013787839.1"/>
    </source>
</evidence>
<protein>
    <submittedName>
        <fullName evidence="5">Sulfotransferase family cytosolic 1B member 1-like</fullName>
    </submittedName>
</protein>
<accession>A0ABM1BSJ8</accession>
<evidence type="ECO:0000259" key="3">
    <source>
        <dbReference type="Pfam" id="PF00685"/>
    </source>
</evidence>
<organism evidence="4 5">
    <name type="scientific">Limulus polyphemus</name>
    <name type="common">Atlantic horseshoe crab</name>
    <dbReference type="NCBI Taxonomy" id="6850"/>
    <lineage>
        <taxon>Eukaryota</taxon>
        <taxon>Metazoa</taxon>
        <taxon>Ecdysozoa</taxon>
        <taxon>Arthropoda</taxon>
        <taxon>Chelicerata</taxon>
        <taxon>Merostomata</taxon>
        <taxon>Xiphosura</taxon>
        <taxon>Limulidae</taxon>
        <taxon>Limulus</taxon>
    </lineage>
</organism>
<dbReference type="Gene3D" id="3.40.50.300">
    <property type="entry name" value="P-loop containing nucleotide triphosphate hydrolases"/>
    <property type="match status" value="1"/>
</dbReference>
<evidence type="ECO:0000256" key="2">
    <source>
        <dbReference type="ARBA" id="ARBA00022679"/>
    </source>
</evidence>
<feature type="domain" description="Sulfotransferase" evidence="3">
    <location>
        <begin position="40"/>
        <end position="233"/>
    </location>
</feature>
<comment type="similarity">
    <text evidence="1">Belongs to the sulfotransferase 1 family.</text>
</comment>
<keyword evidence="2" id="KW-0808">Transferase</keyword>
<name>A0ABM1BSJ8_LIMPO</name>
<dbReference type="SUPFAM" id="SSF52540">
    <property type="entry name" value="P-loop containing nucleoside triphosphate hydrolases"/>
    <property type="match status" value="1"/>
</dbReference>
<dbReference type="RefSeq" id="XP_013787839.1">
    <property type="nucleotide sequence ID" value="XM_013932385.1"/>
</dbReference>